<dbReference type="GeneID" id="63866489"/>
<dbReference type="GO" id="GO:0004252">
    <property type="term" value="F:serine-type endopeptidase activity"/>
    <property type="evidence" value="ECO:0007669"/>
    <property type="project" value="InterPro"/>
</dbReference>
<protein>
    <submittedName>
        <fullName evidence="8">Trypsin-like serine protease</fullName>
    </submittedName>
</protein>
<feature type="chain" id="PRO_5034896906" evidence="6">
    <location>
        <begin position="17"/>
        <end position="250"/>
    </location>
</feature>
<name>A0A8G1RC70_9EURO</name>
<dbReference type="PROSITE" id="PS50240">
    <property type="entry name" value="TRYPSIN_DOM"/>
    <property type="match status" value="1"/>
</dbReference>
<dbReference type="InterPro" id="IPR018114">
    <property type="entry name" value="TRYPSIN_HIS"/>
</dbReference>
<evidence type="ECO:0000259" key="7">
    <source>
        <dbReference type="PROSITE" id="PS50240"/>
    </source>
</evidence>
<dbReference type="SUPFAM" id="SSF50494">
    <property type="entry name" value="Trypsin-like serine proteases"/>
    <property type="match status" value="1"/>
</dbReference>
<dbReference type="InterPro" id="IPR001254">
    <property type="entry name" value="Trypsin_dom"/>
</dbReference>
<dbReference type="CDD" id="cd00190">
    <property type="entry name" value="Tryp_SPc"/>
    <property type="match status" value="1"/>
</dbReference>
<dbReference type="InterPro" id="IPR043504">
    <property type="entry name" value="Peptidase_S1_PA_chymotrypsin"/>
</dbReference>
<dbReference type="AlphaFoldDB" id="A0A8G1RC70"/>
<dbReference type="OrthoDB" id="6380398at2759"/>
<proteinExistence type="inferred from homology"/>
<keyword evidence="3" id="KW-0378">Hydrolase</keyword>
<evidence type="ECO:0000313" key="8">
    <source>
        <dbReference type="EMBL" id="RAK71077.1"/>
    </source>
</evidence>
<dbReference type="VEuPathDB" id="FungiDB:BO72DRAFT_504590"/>
<accession>A0A8G1RC70</accession>
<dbReference type="PANTHER" id="PTHR24276">
    <property type="entry name" value="POLYSERASE-RELATED"/>
    <property type="match status" value="1"/>
</dbReference>
<evidence type="ECO:0000313" key="9">
    <source>
        <dbReference type="Proteomes" id="UP000249789"/>
    </source>
</evidence>
<evidence type="ECO:0000256" key="4">
    <source>
        <dbReference type="ARBA" id="ARBA00022825"/>
    </source>
</evidence>
<feature type="signal peptide" evidence="6">
    <location>
        <begin position="1"/>
        <end position="16"/>
    </location>
</feature>
<comment type="similarity">
    <text evidence="1">Belongs to the peptidase S1 family.</text>
</comment>
<dbReference type="FunFam" id="2.40.10.10:FF:000077">
    <property type="entry name" value="Predicted protein"/>
    <property type="match status" value="1"/>
</dbReference>
<feature type="domain" description="Peptidase S1" evidence="7">
    <location>
        <begin position="22"/>
        <end position="249"/>
    </location>
</feature>
<dbReference type="PRINTS" id="PR00722">
    <property type="entry name" value="CHYMOTRYPSIN"/>
</dbReference>
<dbReference type="Pfam" id="PF00089">
    <property type="entry name" value="Trypsin"/>
    <property type="match status" value="1"/>
</dbReference>
<dbReference type="Gene3D" id="2.40.10.10">
    <property type="entry name" value="Trypsin-like serine proteases"/>
    <property type="match status" value="2"/>
</dbReference>
<keyword evidence="4" id="KW-0720">Serine protease</keyword>
<dbReference type="InterPro" id="IPR009003">
    <property type="entry name" value="Peptidase_S1_PA"/>
</dbReference>
<sequence length="250" mass="25029">MKSLLALLLFLSQTTALVTPCIIGGTEVPIEAHPYQVALLYGNARTCGGSILSPAHIITAAHCVASATPSRLRIRAGSALCDAGGIVVSVAAIAIHPNYSAPTVDNDLAVLTLSQNLTFGPKIAPVGLPAFGADTLVPGNEVVVSGWGATGEGAANSPSLRAVTVSVVGREECRAGYRGFGPVTDSMFCAGTPAGGRNACGGDSGGPAVAARGVLVGVVSWGHGCGRKGFPGVYASTSFLRGFIGRVTGL</sequence>
<keyword evidence="6" id="KW-0732">Signal</keyword>
<dbReference type="InterPro" id="IPR001314">
    <property type="entry name" value="Peptidase_S1A"/>
</dbReference>
<reference evidence="8 9" key="1">
    <citation type="submission" date="2018-02" db="EMBL/GenBank/DDBJ databases">
        <title>The genomes of Aspergillus section Nigri reveals drivers in fungal speciation.</title>
        <authorList>
            <consortium name="DOE Joint Genome Institute"/>
            <person name="Vesth T.C."/>
            <person name="Nybo J."/>
            <person name="Theobald S."/>
            <person name="Brandl J."/>
            <person name="Frisvad J.C."/>
            <person name="Nielsen K.F."/>
            <person name="Lyhne E.K."/>
            <person name="Kogle M.E."/>
            <person name="Kuo A."/>
            <person name="Riley R."/>
            <person name="Clum A."/>
            <person name="Nolan M."/>
            <person name="Lipzen A."/>
            <person name="Salamov A."/>
            <person name="Henrissat B."/>
            <person name="Wiebenga A."/>
            <person name="De vries R.P."/>
            <person name="Grigoriev I.V."/>
            <person name="Mortensen U.H."/>
            <person name="Andersen M.R."/>
            <person name="Baker S.E."/>
        </authorList>
    </citation>
    <scope>NUCLEOTIDE SEQUENCE [LARGE SCALE GENOMIC DNA]</scope>
    <source>
        <strain evidence="8 9">CBS 313.89</strain>
    </source>
</reference>
<dbReference type="InterPro" id="IPR050430">
    <property type="entry name" value="Peptidase_S1"/>
</dbReference>
<evidence type="ECO:0000256" key="2">
    <source>
        <dbReference type="ARBA" id="ARBA00022670"/>
    </source>
</evidence>
<evidence type="ECO:0000256" key="5">
    <source>
        <dbReference type="ARBA" id="ARBA00023157"/>
    </source>
</evidence>
<evidence type="ECO:0000256" key="6">
    <source>
        <dbReference type="SAM" id="SignalP"/>
    </source>
</evidence>
<organism evidence="8 9">
    <name type="scientific">Aspergillus fijiensis CBS 313.89</name>
    <dbReference type="NCBI Taxonomy" id="1448319"/>
    <lineage>
        <taxon>Eukaryota</taxon>
        <taxon>Fungi</taxon>
        <taxon>Dikarya</taxon>
        <taxon>Ascomycota</taxon>
        <taxon>Pezizomycotina</taxon>
        <taxon>Eurotiomycetes</taxon>
        <taxon>Eurotiomycetidae</taxon>
        <taxon>Eurotiales</taxon>
        <taxon>Aspergillaceae</taxon>
        <taxon>Aspergillus</taxon>
    </lineage>
</organism>
<evidence type="ECO:0000256" key="3">
    <source>
        <dbReference type="ARBA" id="ARBA00022801"/>
    </source>
</evidence>
<evidence type="ECO:0000256" key="1">
    <source>
        <dbReference type="ARBA" id="ARBA00007664"/>
    </source>
</evidence>
<keyword evidence="9" id="KW-1185">Reference proteome</keyword>
<keyword evidence="5" id="KW-1015">Disulfide bond</keyword>
<dbReference type="Proteomes" id="UP000249789">
    <property type="component" value="Unassembled WGS sequence"/>
</dbReference>
<dbReference type="SMART" id="SM00020">
    <property type="entry name" value="Tryp_SPc"/>
    <property type="match status" value="1"/>
</dbReference>
<dbReference type="GO" id="GO:0006508">
    <property type="term" value="P:proteolysis"/>
    <property type="evidence" value="ECO:0007669"/>
    <property type="project" value="UniProtKB-KW"/>
</dbReference>
<dbReference type="RefSeq" id="XP_040795089.1">
    <property type="nucleotide sequence ID" value="XM_040949156.1"/>
</dbReference>
<dbReference type="PROSITE" id="PS00134">
    <property type="entry name" value="TRYPSIN_HIS"/>
    <property type="match status" value="1"/>
</dbReference>
<gene>
    <name evidence="8" type="ORF">BO72DRAFT_504590</name>
</gene>
<dbReference type="EMBL" id="KZ824736">
    <property type="protein sequence ID" value="RAK71077.1"/>
    <property type="molecule type" value="Genomic_DNA"/>
</dbReference>
<keyword evidence="2 8" id="KW-0645">Protease</keyword>
<dbReference type="PANTHER" id="PTHR24276:SF91">
    <property type="entry name" value="AT26814P-RELATED"/>
    <property type="match status" value="1"/>
</dbReference>